<evidence type="ECO:0000256" key="1">
    <source>
        <dbReference type="ARBA" id="ARBA00022801"/>
    </source>
</evidence>
<evidence type="ECO:0000313" key="3">
    <source>
        <dbReference type="EMBL" id="SVA25523.1"/>
    </source>
</evidence>
<keyword evidence="1" id="KW-0378">Hydrolase</keyword>
<accession>A0A381UFT0</accession>
<dbReference type="Gene3D" id="3.40.50.1820">
    <property type="entry name" value="alpha/beta hydrolase"/>
    <property type="match status" value="1"/>
</dbReference>
<organism evidence="3">
    <name type="scientific">marine metagenome</name>
    <dbReference type="NCBI Taxonomy" id="408172"/>
    <lineage>
        <taxon>unclassified sequences</taxon>
        <taxon>metagenomes</taxon>
        <taxon>ecological metagenomes</taxon>
    </lineage>
</organism>
<dbReference type="EMBL" id="UINC01006105">
    <property type="protein sequence ID" value="SVA25523.1"/>
    <property type="molecule type" value="Genomic_DNA"/>
</dbReference>
<dbReference type="Pfam" id="PF01738">
    <property type="entry name" value="DLH"/>
    <property type="match status" value="1"/>
</dbReference>
<dbReference type="InterPro" id="IPR029058">
    <property type="entry name" value="AB_hydrolase_fold"/>
</dbReference>
<feature type="domain" description="Dienelactone hydrolase" evidence="2">
    <location>
        <begin position="101"/>
        <end position="234"/>
    </location>
</feature>
<feature type="non-terminal residue" evidence="3">
    <location>
        <position position="1"/>
    </location>
</feature>
<dbReference type="InterPro" id="IPR002925">
    <property type="entry name" value="Dienelactn_hydro"/>
</dbReference>
<dbReference type="InterPro" id="IPR050261">
    <property type="entry name" value="FrsA_esterase"/>
</dbReference>
<reference evidence="3" key="1">
    <citation type="submission" date="2018-05" db="EMBL/GenBank/DDBJ databases">
        <authorList>
            <person name="Lanie J.A."/>
            <person name="Ng W.-L."/>
            <person name="Kazmierczak K.M."/>
            <person name="Andrzejewski T.M."/>
            <person name="Davidsen T.M."/>
            <person name="Wayne K.J."/>
            <person name="Tettelin H."/>
            <person name="Glass J.I."/>
            <person name="Rusch D."/>
            <person name="Podicherti R."/>
            <person name="Tsui H.-C.T."/>
            <person name="Winkler M.E."/>
        </authorList>
    </citation>
    <scope>NUCLEOTIDE SEQUENCE</scope>
</reference>
<proteinExistence type="predicted"/>
<dbReference type="GO" id="GO:0016788">
    <property type="term" value="F:hydrolase activity, acting on ester bonds"/>
    <property type="evidence" value="ECO:0007669"/>
    <property type="project" value="UniProtKB-ARBA"/>
</dbReference>
<dbReference type="PANTHER" id="PTHR22946">
    <property type="entry name" value="DIENELACTONE HYDROLASE DOMAIN-CONTAINING PROTEIN-RELATED"/>
    <property type="match status" value="1"/>
</dbReference>
<evidence type="ECO:0000259" key="2">
    <source>
        <dbReference type="Pfam" id="PF01738"/>
    </source>
</evidence>
<sequence length="315" mass="34953">VQPPLDLSDGRLGKIVYPSASPFEIHHILRKLDEAPEHPVFGSLLVPENPPDGPMPCVVAVHGSLNWRGHHHEHIVRWLDAGMCVFRVHTFDSRLVYSIVEDQMQVTHAMMLADCYQALRMLATHPSIDASRIGLAGWSLGGTVALYGAWEPVAEALAPGGERFAAHLSFYPAAHMRTEVQRWSDKSILVLHGSADDWVPLKLVEGLVEDIRPHGVDITVHVYEGAPHSFDTIEPLDFEPKAIRLDDHRTVTIDSNGDMWGELEPGVKMPLNEPEDRLAAFHVVGNLGVHKGVDWGARKHSLGYGTEFLRENLTT</sequence>
<dbReference type="PANTHER" id="PTHR22946:SF9">
    <property type="entry name" value="POLYKETIDE TRANSFERASE AF380"/>
    <property type="match status" value="1"/>
</dbReference>
<dbReference type="AlphaFoldDB" id="A0A381UFT0"/>
<gene>
    <name evidence="3" type="ORF">METZ01_LOCUS78377</name>
</gene>
<protein>
    <recommendedName>
        <fullName evidence="2">Dienelactone hydrolase domain-containing protein</fullName>
    </recommendedName>
</protein>
<name>A0A381UFT0_9ZZZZ</name>
<dbReference type="SUPFAM" id="SSF53474">
    <property type="entry name" value="alpha/beta-Hydrolases"/>
    <property type="match status" value="1"/>
</dbReference>